<evidence type="ECO:0000313" key="3">
    <source>
        <dbReference type="Proteomes" id="UP000030645"/>
    </source>
</evidence>
<dbReference type="PANTHER" id="PTHR31549:SF191">
    <property type="entry name" value="DUF247 DOMAIN PROTEIN"/>
    <property type="match status" value="1"/>
</dbReference>
<dbReference type="Pfam" id="PF03140">
    <property type="entry name" value="DUF247"/>
    <property type="match status" value="1"/>
</dbReference>
<reference evidence="3" key="1">
    <citation type="submission" date="2013-01" db="EMBL/GenBank/DDBJ databases">
        <title>Draft Genome Sequence of a Mulberry Tree, Morus notabilis C.K. Schneid.</title>
        <authorList>
            <person name="He N."/>
            <person name="Zhao S."/>
        </authorList>
    </citation>
    <scope>NUCLEOTIDE SEQUENCE</scope>
</reference>
<protein>
    <submittedName>
        <fullName evidence="2">Uncharacterized protein</fullName>
    </submittedName>
</protein>
<dbReference type="PANTHER" id="PTHR31549">
    <property type="entry name" value="PROTEIN, PUTATIVE (DUF247)-RELATED-RELATED"/>
    <property type="match status" value="1"/>
</dbReference>
<keyword evidence="1" id="KW-0472">Membrane</keyword>
<accession>W9R9C6</accession>
<sequence>MPAKGENNRQQEIPKIQKVPDIMLRNADHFSTLFEPMELSIGPLYGPNDKLYKWDLKVKLAAHFIKRRGDTTEHDLLQKVKKVDIKKYFDDKVIQDYRTDDQELFRLVFLDGCAILEFIYSYVYHGLHEFDIISGQAALIRQDLFLLQNQIPFEVLEVLMEKCTTEASAWREDFLIFILMSSIISPGDSSKLLRSCMAIFSSNGNEKPVHILDFLRRVLLIQTRPIYRPRNQMTIACDFFWLLCTFGVPIMLTYMMKCIRKSAKRQDYSGNKQSFRNVQELKTAGIKFNRCDSLANISFHTPSFITGQLVLPSLVVDSSTERKLFNLIALEMCLLDHQDRRPDTHKSWVNSYINLLDLFIDNEHDVKALRAAHLLRNGLSSDIEVAQLINRVGSKCPADPPVDTYADVKRKIEEHYRNRCAIWMAQARHTHFHSHYANLV</sequence>
<feature type="transmembrane region" description="Helical" evidence="1">
    <location>
        <begin position="239"/>
        <end position="256"/>
    </location>
</feature>
<name>W9R9C6_9ROSA</name>
<dbReference type="AlphaFoldDB" id="W9R9C6"/>
<keyword evidence="1" id="KW-1133">Transmembrane helix</keyword>
<evidence type="ECO:0000256" key="1">
    <source>
        <dbReference type="SAM" id="Phobius"/>
    </source>
</evidence>
<keyword evidence="3" id="KW-1185">Reference proteome</keyword>
<dbReference type="InterPro" id="IPR004158">
    <property type="entry name" value="DUF247_pln"/>
</dbReference>
<gene>
    <name evidence="2" type="ORF">L484_010151</name>
</gene>
<proteinExistence type="predicted"/>
<keyword evidence="1" id="KW-0812">Transmembrane</keyword>
<organism evidence="2 3">
    <name type="scientific">Morus notabilis</name>
    <dbReference type="NCBI Taxonomy" id="981085"/>
    <lineage>
        <taxon>Eukaryota</taxon>
        <taxon>Viridiplantae</taxon>
        <taxon>Streptophyta</taxon>
        <taxon>Embryophyta</taxon>
        <taxon>Tracheophyta</taxon>
        <taxon>Spermatophyta</taxon>
        <taxon>Magnoliopsida</taxon>
        <taxon>eudicotyledons</taxon>
        <taxon>Gunneridae</taxon>
        <taxon>Pentapetalae</taxon>
        <taxon>rosids</taxon>
        <taxon>fabids</taxon>
        <taxon>Rosales</taxon>
        <taxon>Moraceae</taxon>
        <taxon>Moreae</taxon>
        <taxon>Morus</taxon>
    </lineage>
</organism>
<dbReference type="eggNOG" id="ENOG502QTFS">
    <property type="taxonomic scope" value="Eukaryota"/>
</dbReference>
<dbReference type="STRING" id="981085.W9R9C6"/>
<dbReference type="EMBL" id="KE344746">
    <property type="protein sequence ID" value="EXB77326.1"/>
    <property type="molecule type" value="Genomic_DNA"/>
</dbReference>
<evidence type="ECO:0000313" key="2">
    <source>
        <dbReference type="EMBL" id="EXB77326.1"/>
    </source>
</evidence>
<dbReference type="Proteomes" id="UP000030645">
    <property type="component" value="Unassembled WGS sequence"/>
</dbReference>